<evidence type="ECO:0000256" key="1">
    <source>
        <dbReference type="SAM" id="MobiDB-lite"/>
    </source>
</evidence>
<evidence type="ECO:0000313" key="4">
    <source>
        <dbReference type="Proteomes" id="UP001159363"/>
    </source>
</evidence>
<feature type="signal peptide" evidence="2">
    <location>
        <begin position="1"/>
        <end position="18"/>
    </location>
</feature>
<feature type="region of interest" description="Disordered" evidence="1">
    <location>
        <begin position="94"/>
        <end position="131"/>
    </location>
</feature>
<organism evidence="3 4">
    <name type="scientific">Dryococelus australis</name>
    <dbReference type="NCBI Taxonomy" id="614101"/>
    <lineage>
        <taxon>Eukaryota</taxon>
        <taxon>Metazoa</taxon>
        <taxon>Ecdysozoa</taxon>
        <taxon>Arthropoda</taxon>
        <taxon>Hexapoda</taxon>
        <taxon>Insecta</taxon>
        <taxon>Pterygota</taxon>
        <taxon>Neoptera</taxon>
        <taxon>Polyneoptera</taxon>
        <taxon>Phasmatodea</taxon>
        <taxon>Verophasmatodea</taxon>
        <taxon>Anareolatae</taxon>
        <taxon>Phasmatidae</taxon>
        <taxon>Eurycanthinae</taxon>
        <taxon>Dryococelus</taxon>
    </lineage>
</organism>
<feature type="chain" id="PRO_5045317701" evidence="2">
    <location>
        <begin position="19"/>
        <end position="743"/>
    </location>
</feature>
<name>A0ABQ9HUT6_9NEOP</name>
<reference evidence="3 4" key="1">
    <citation type="submission" date="2023-02" db="EMBL/GenBank/DDBJ databases">
        <title>LHISI_Scaffold_Assembly.</title>
        <authorList>
            <person name="Stuart O.P."/>
            <person name="Cleave R."/>
            <person name="Magrath M.J.L."/>
            <person name="Mikheyev A.S."/>
        </authorList>
    </citation>
    <scope>NUCLEOTIDE SEQUENCE [LARGE SCALE GENOMIC DNA]</scope>
    <source>
        <strain evidence="3">Daus_M_001</strain>
        <tissue evidence="3">Leg muscle</tissue>
    </source>
</reference>
<keyword evidence="4" id="KW-1185">Reference proteome</keyword>
<sequence length="743" mass="83216">MFQWKPILLLLHETPGSAISVSQDWRSARTCSIGTMPIDLPLTQDECDPVDLGLFTFRAIARLDSPLRWQATITPLLKSDRPWFSDMPLQADFSSAGMKGRGKRERPEKTRRPTASSSTIPNCENPVTRPRTEPGSPWWEVGVLIAQPPWPLNFEPGQTCFSAVYGEERSYINVYMPGFALTHRSYFSSKYKWLTKCRRMGSVLYSCRVRRGDRVTRHGSKVQHVDTPRLSGSVQDHDGNTARLARRSDEALGVRVSVARIASSLLDLDLGRRGAVPSCRVPSQPVSQVEAFGKNELWFEGFGKVGSNREHAIVRRAVVAGVQAAAGRGSSCGGWRPTRPRCVRVIAPEVRVARERKSGHIRQLHAAVSAERLEPSIAPASRPSVSQSSVCFFVCQLKAAHNNPSSVNTSVQKSVAHLSSRRKLKFEKRLTYSRIEEKVALRSSEDHVTPPDGRFDPTVASYKRCKETVNRLYHNIKSAVHLFNVARHCYNTHCKDVGRVAYYQQAGPHLNVLTDARRNKVTSPVHLALAPSSLRAVMSAAYTYGTSGCDPIILLVEIRWLSFMRGPELVSQGVKCQRRVQCWPLKAVYMQYRNEMIGETGDPRDNPSTSGIVRHDSHVQKSGGRRPRRGSNPVRLGGRRNVYHVFSLRVIWPDYKTDLATGLTCLRDFYCGFTVLTCFTTLGRDEHAGMQLRHHSGKEARLPGVENCVYQQRGSRTRSHCSEGNYGDHYNTHASCFAIVVLD</sequence>
<accession>A0ABQ9HUT6</accession>
<proteinExistence type="predicted"/>
<dbReference type="EMBL" id="JARBHB010000003">
    <property type="protein sequence ID" value="KAJ8888153.1"/>
    <property type="molecule type" value="Genomic_DNA"/>
</dbReference>
<keyword evidence="2" id="KW-0732">Signal</keyword>
<feature type="compositionally biased region" description="Polar residues" evidence="1">
    <location>
        <begin position="113"/>
        <end position="122"/>
    </location>
</feature>
<evidence type="ECO:0000313" key="3">
    <source>
        <dbReference type="EMBL" id="KAJ8888153.1"/>
    </source>
</evidence>
<evidence type="ECO:0000256" key="2">
    <source>
        <dbReference type="SAM" id="SignalP"/>
    </source>
</evidence>
<feature type="region of interest" description="Disordered" evidence="1">
    <location>
        <begin position="598"/>
        <end position="635"/>
    </location>
</feature>
<protein>
    <submittedName>
        <fullName evidence="3">Uncharacterized protein</fullName>
    </submittedName>
</protein>
<comment type="caution">
    <text evidence="3">The sequence shown here is derived from an EMBL/GenBank/DDBJ whole genome shotgun (WGS) entry which is preliminary data.</text>
</comment>
<dbReference type="Proteomes" id="UP001159363">
    <property type="component" value="Chromosome 3"/>
</dbReference>
<gene>
    <name evidence="3" type="ORF">PR048_007640</name>
</gene>